<evidence type="ECO:0000259" key="1">
    <source>
        <dbReference type="PROSITE" id="PS50109"/>
    </source>
</evidence>
<evidence type="ECO:0000313" key="3">
    <source>
        <dbReference type="Proteomes" id="UP000589520"/>
    </source>
</evidence>
<reference evidence="2 3" key="1">
    <citation type="submission" date="2020-07" db="EMBL/GenBank/DDBJ databases">
        <title>Genomic Encyclopedia of Type Strains, Phase IV (KMG-V): Genome sequencing to study the core and pangenomes of soil and plant-associated prokaryotes.</title>
        <authorList>
            <person name="Whitman W."/>
        </authorList>
    </citation>
    <scope>NUCLEOTIDE SEQUENCE [LARGE SCALE GENOMIC DNA]</scope>
    <source>
        <strain evidence="2 3">X4EP2</strain>
    </source>
</reference>
<gene>
    <name evidence="2" type="ORF">HDF17_002007</name>
</gene>
<evidence type="ECO:0000313" key="2">
    <source>
        <dbReference type="EMBL" id="NYF79687.1"/>
    </source>
</evidence>
<dbReference type="RefSeq" id="WP_179490523.1">
    <property type="nucleotide sequence ID" value="NZ_JACCCW010000002.1"/>
</dbReference>
<dbReference type="InterPro" id="IPR003594">
    <property type="entry name" value="HATPase_dom"/>
</dbReference>
<feature type="domain" description="Histidine kinase" evidence="1">
    <location>
        <begin position="58"/>
        <end position="289"/>
    </location>
</feature>
<sequence>MQATLSRTASGKQFRSGTHTAVLPFLSADTFEAGDGSDAGLTREAQDKHAHSVAEGAGLAHDAGNLLGALGLYCELLALPGVLRDEHRHYADELQMLSGRSRVLIERLLHPAATARGRDVAQGFARPVEMVVVPEVIEQCRGLLDRIARRAVEVAYEEGSSAPVGVSREALERILVNLTKNAAEASDGGAAIMLRVSCLRARADGAADTVRDRIVLSVEDRGCGMSLATVKVLLGAGAEAPVGPRGIGFRVVRELVGASGGRLRLRSRTGGEVSGTSGTTVEIEWAVAGVELPMVVNALEERRRLMVVARGRAAGRMSC</sequence>
<dbReference type="EMBL" id="JACCCW010000002">
    <property type="protein sequence ID" value="NYF79687.1"/>
    <property type="molecule type" value="Genomic_DNA"/>
</dbReference>
<name>A0A7Y9PGX8_9BACT</name>
<dbReference type="InterPro" id="IPR005467">
    <property type="entry name" value="His_kinase_dom"/>
</dbReference>
<proteinExistence type="predicted"/>
<dbReference type="Proteomes" id="UP000589520">
    <property type="component" value="Unassembled WGS sequence"/>
</dbReference>
<dbReference type="AlphaFoldDB" id="A0A7Y9PGX8"/>
<dbReference type="PROSITE" id="PS50109">
    <property type="entry name" value="HIS_KIN"/>
    <property type="match status" value="1"/>
</dbReference>
<keyword evidence="2" id="KW-0418">Kinase</keyword>
<keyword evidence="2" id="KW-0808">Transferase</keyword>
<dbReference type="InterPro" id="IPR036890">
    <property type="entry name" value="HATPase_C_sf"/>
</dbReference>
<dbReference type="GO" id="GO:0016301">
    <property type="term" value="F:kinase activity"/>
    <property type="evidence" value="ECO:0007669"/>
    <property type="project" value="UniProtKB-KW"/>
</dbReference>
<accession>A0A7Y9PGX8</accession>
<keyword evidence="3" id="KW-1185">Reference proteome</keyword>
<dbReference type="SUPFAM" id="SSF55874">
    <property type="entry name" value="ATPase domain of HSP90 chaperone/DNA topoisomerase II/histidine kinase"/>
    <property type="match status" value="1"/>
</dbReference>
<dbReference type="PANTHER" id="PTHR43065">
    <property type="entry name" value="SENSOR HISTIDINE KINASE"/>
    <property type="match status" value="1"/>
</dbReference>
<dbReference type="Gene3D" id="3.30.565.10">
    <property type="entry name" value="Histidine kinase-like ATPase, C-terminal domain"/>
    <property type="match status" value="1"/>
</dbReference>
<comment type="caution">
    <text evidence="2">The sequence shown here is derived from an EMBL/GenBank/DDBJ whole genome shotgun (WGS) entry which is preliminary data.</text>
</comment>
<dbReference type="Pfam" id="PF02518">
    <property type="entry name" value="HATPase_c"/>
    <property type="match status" value="1"/>
</dbReference>
<dbReference type="PANTHER" id="PTHR43065:SF42">
    <property type="entry name" value="TWO-COMPONENT SENSOR PPRA"/>
    <property type="match status" value="1"/>
</dbReference>
<protein>
    <submittedName>
        <fullName evidence="2">Signal transduction histidine kinase</fullName>
    </submittedName>
</protein>
<organism evidence="2 3">
    <name type="scientific">Granulicella arctica</name>
    <dbReference type="NCBI Taxonomy" id="940613"/>
    <lineage>
        <taxon>Bacteria</taxon>
        <taxon>Pseudomonadati</taxon>
        <taxon>Acidobacteriota</taxon>
        <taxon>Terriglobia</taxon>
        <taxon>Terriglobales</taxon>
        <taxon>Acidobacteriaceae</taxon>
        <taxon>Granulicella</taxon>
    </lineage>
</organism>
<dbReference type="SMART" id="SM00387">
    <property type="entry name" value="HATPase_c"/>
    <property type="match status" value="1"/>
</dbReference>